<evidence type="ECO:0000313" key="3">
    <source>
        <dbReference type="Proteomes" id="UP000652761"/>
    </source>
</evidence>
<dbReference type="SMART" id="SM01045">
    <property type="entry name" value="BURP"/>
    <property type="match status" value="1"/>
</dbReference>
<dbReference type="PROSITE" id="PS51277">
    <property type="entry name" value="BURP"/>
    <property type="match status" value="1"/>
</dbReference>
<dbReference type="AlphaFoldDB" id="A0A843W4G4"/>
<evidence type="ECO:0000259" key="1">
    <source>
        <dbReference type="PROSITE" id="PS51277"/>
    </source>
</evidence>
<dbReference type="InterPro" id="IPR044816">
    <property type="entry name" value="BURP"/>
</dbReference>
<sequence>MIQFSKSSEVNALDPSPLLGRLCFGVSVRAWRPPRAVGGAIPSPSSPSAALISMGPPSAAPSILHQSLLCVCCCFHRALAMDRIVSALMFLGLCVAVACAATLPQDYWKEVLPNTPMPGAVRDQLIPADAEELSSASPFVFISNQLAATEDEIRNEANADIFFLEKDLYPGAKRMLHFTRRAPAAAFVPRPVADAIPFTSEYFPHILTSFSIEPNSPKAEAIKKTLQSCDDATEAGEAKRCVTSLESMVDFATSSLGTHKVLALSTEGAKKRQFYTVAPSGVQRLSTGGKLAACHAEPYPYAVFYCHAAATAIRAYMVSLVGEDGGRATAVAVCHTNTSGWHPKHLAFLVLKVKPGAVPVCHFLPQDNVIWMPRQ</sequence>
<name>A0A843W4G4_COLES</name>
<proteinExistence type="predicted"/>
<gene>
    <name evidence="2" type="ORF">Taro_033328</name>
</gene>
<feature type="domain" description="BURP" evidence="1">
    <location>
        <begin position="162"/>
        <end position="374"/>
    </location>
</feature>
<keyword evidence="3" id="KW-1185">Reference proteome</keyword>
<dbReference type="PANTHER" id="PTHR31236">
    <property type="entry name" value="BURP DOMAIN PROTEIN USPL1-LIKE"/>
    <property type="match status" value="1"/>
</dbReference>
<evidence type="ECO:0000313" key="2">
    <source>
        <dbReference type="EMBL" id="MQM00591.1"/>
    </source>
</evidence>
<protein>
    <recommendedName>
        <fullName evidence="1">BURP domain-containing protein</fullName>
    </recommendedName>
</protein>
<dbReference type="InterPro" id="IPR004873">
    <property type="entry name" value="BURP_dom"/>
</dbReference>
<dbReference type="OrthoDB" id="654134at2759"/>
<organism evidence="2 3">
    <name type="scientific">Colocasia esculenta</name>
    <name type="common">Wild taro</name>
    <name type="synonym">Arum esculentum</name>
    <dbReference type="NCBI Taxonomy" id="4460"/>
    <lineage>
        <taxon>Eukaryota</taxon>
        <taxon>Viridiplantae</taxon>
        <taxon>Streptophyta</taxon>
        <taxon>Embryophyta</taxon>
        <taxon>Tracheophyta</taxon>
        <taxon>Spermatophyta</taxon>
        <taxon>Magnoliopsida</taxon>
        <taxon>Liliopsida</taxon>
        <taxon>Araceae</taxon>
        <taxon>Aroideae</taxon>
        <taxon>Colocasieae</taxon>
        <taxon>Colocasia</taxon>
    </lineage>
</organism>
<comment type="caution">
    <text evidence="2">The sequence shown here is derived from an EMBL/GenBank/DDBJ whole genome shotgun (WGS) entry which is preliminary data.</text>
</comment>
<accession>A0A843W4G4</accession>
<dbReference type="Proteomes" id="UP000652761">
    <property type="component" value="Unassembled WGS sequence"/>
</dbReference>
<dbReference type="PANTHER" id="PTHR31236:SF2">
    <property type="entry name" value="BURP DOMAIN PROTEIN RD22"/>
    <property type="match status" value="1"/>
</dbReference>
<reference evidence="2" key="1">
    <citation type="submission" date="2017-07" db="EMBL/GenBank/DDBJ databases">
        <title>Taro Niue Genome Assembly and Annotation.</title>
        <authorList>
            <person name="Atibalentja N."/>
            <person name="Keating K."/>
            <person name="Fields C.J."/>
        </authorList>
    </citation>
    <scope>NUCLEOTIDE SEQUENCE</scope>
    <source>
        <strain evidence="2">Niue_2</strain>
        <tissue evidence="2">Leaf</tissue>
    </source>
</reference>
<dbReference type="Pfam" id="PF03181">
    <property type="entry name" value="BURP"/>
    <property type="match status" value="1"/>
</dbReference>
<dbReference type="EMBL" id="NMUH01002537">
    <property type="protein sequence ID" value="MQM00591.1"/>
    <property type="molecule type" value="Genomic_DNA"/>
</dbReference>